<evidence type="ECO:0000256" key="16">
    <source>
        <dbReference type="PIRSR" id="PIRSR602403-1"/>
    </source>
</evidence>
<evidence type="ECO:0000256" key="13">
    <source>
        <dbReference type="ARBA" id="ARBA00023033"/>
    </source>
</evidence>
<accession>A0A922M251</accession>
<evidence type="ECO:0000256" key="12">
    <source>
        <dbReference type="ARBA" id="ARBA00023004"/>
    </source>
</evidence>
<dbReference type="PRINTS" id="PR00465">
    <property type="entry name" value="EP450IV"/>
</dbReference>
<dbReference type="PANTHER" id="PTHR24292">
    <property type="entry name" value="CYTOCHROME P450"/>
    <property type="match status" value="1"/>
</dbReference>
<comment type="catalytic activity">
    <reaction evidence="15">
        <text>an organic molecule + reduced [NADPH--hemoprotein reductase] + O2 = an alcohol + oxidized [NADPH--hemoprotein reductase] + H2O + H(+)</text>
        <dbReference type="Rhea" id="RHEA:17149"/>
        <dbReference type="Rhea" id="RHEA-COMP:11964"/>
        <dbReference type="Rhea" id="RHEA-COMP:11965"/>
        <dbReference type="ChEBI" id="CHEBI:15377"/>
        <dbReference type="ChEBI" id="CHEBI:15378"/>
        <dbReference type="ChEBI" id="CHEBI:15379"/>
        <dbReference type="ChEBI" id="CHEBI:30879"/>
        <dbReference type="ChEBI" id="CHEBI:57618"/>
        <dbReference type="ChEBI" id="CHEBI:58210"/>
        <dbReference type="ChEBI" id="CHEBI:142491"/>
        <dbReference type="EC" id="1.14.14.1"/>
    </reaction>
</comment>
<keyword evidence="12 16" id="KW-0408">Iron</keyword>
<dbReference type="PANTHER" id="PTHR24292:SF54">
    <property type="entry name" value="CYP9F3-RELATED"/>
    <property type="match status" value="1"/>
</dbReference>
<dbReference type="Proteomes" id="UP000814243">
    <property type="component" value="Unassembled WGS sequence"/>
</dbReference>
<dbReference type="SUPFAM" id="SSF48264">
    <property type="entry name" value="Cytochrome P450"/>
    <property type="match status" value="1"/>
</dbReference>
<evidence type="ECO:0000256" key="1">
    <source>
        <dbReference type="ARBA" id="ARBA00001971"/>
    </source>
</evidence>
<dbReference type="PROSITE" id="PS00086">
    <property type="entry name" value="CYTOCHROME_P450"/>
    <property type="match status" value="1"/>
</dbReference>
<evidence type="ECO:0000313" key="19">
    <source>
        <dbReference type="EMBL" id="KAH9628327.1"/>
    </source>
</evidence>
<comment type="function">
    <text evidence="2">May be involved in the metabolism of insect hormones and in the breakdown of synthetic insecticides.</text>
</comment>
<dbReference type="GO" id="GO:0020037">
    <property type="term" value="F:heme binding"/>
    <property type="evidence" value="ECO:0007669"/>
    <property type="project" value="InterPro"/>
</dbReference>
<feature type="transmembrane region" description="Helical" evidence="18">
    <location>
        <begin position="6"/>
        <end position="22"/>
    </location>
</feature>
<keyword evidence="8 16" id="KW-0479">Metal-binding</keyword>
<sequence length="381" mass="43870">MSAIYYLAAVPVLLYAVYYYFTRTFNYWKSRNVRGPEPTAFFGNIKESALRKKNIGIVMQELYNAFPNEKVVGIYRMTSPCLLIRDLDIIKHIMIKDFEAFSDRGVEFSKEGLGQNLFHADGETWAALRNRFTPIFTTGKLKNMFYLINEGGDSFVEFIKTECQKKQEFDIQPLLQTYTLSTISACAFGISYDSNDDKLETLKLVDKIFSSPSFANELDMMYPGLLKALNLSLFPTAIQKFFENLVKTVMTQRNAVREYKVPGTDLTIEKDTIVLVSPRGIHYDEKYYDNPEQFNPDRFNVEEVGKRHPCAYLPFGLGQRNCIGMRFGRLQSQLCITKLLSKFRVEPSKNTARKLEVEPRRFIIGPKGGIKLNIVPRKLRS</sequence>
<organism evidence="19 20">
    <name type="scientific">Spodoptera exigua</name>
    <name type="common">Beet armyworm</name>
    <name type="synonym">Noctua fulgens</name>
    <dbReference type="NCBI Taxonomy" id="7107"/>
    <lineage>
        <taxon>Eukaryota</taxon>
        <taxon>Metazoa</taxon>
        <taxon>Ecdysozoa</taxon>
        <taxon>Arthropoda</taxon>
        <taxon>Hexapoda</taxon>
        <taxon>Insecta</taxon>
        <taxon>Pterygota</taxon>
        <taxon>Neoptera</taxon>
        <taxon>Endopterygota</taxon>
        <taxon>Lepidoptera</taxon>
        <taxon>Glossata</taxon>
        <taxon>Ditrysia</taxon>
        <taxon>Noctuoidea</taxon>
        <taxon>Noctuidae</taxon>
        <taxon>Amphipyrinae</taxon>
        <taxon>Spodoptera</taxon>
    </lineage>
</organism>
<evidence type="ECO:0000256" key="6">
    <source>
        <dbReference type="ARBA" id="ARBA00012109"/>
    </source>
</evidence>
<keyword evidence="11 17" id="KW-0560">Oxidoreductase</keyword>
<dbReference type="InterPro" id="IPR001128">
    <property type="entry name" value="Cyt_P450"/>
</dbReference>
<evidence type="ECO:0000256" key="5">
    <source>
        <dbReference type="ARBA" id="ARBA00010617"/>
    </source>
</evidence>
<comment type="similarity">
    <text evidence="5 17">Belongs to the cytochrome P450 family.</text>
</comment>
<dbReference type="InterPro" id="IPR002403">
    <property type="entry name" value="Cyt_P450_E_grp-IV"/>
</dbReference>
<evidence type="ECO:0000256" key="15">
    <source>
        <dbReference type="ARBA" id="ARBA00047827"/>
    </source>
</evidence>
<dbReference type="Pfam" id="PF00067">
    <property type="entry name" value="p450"/>
    <property type="match status" value="1"/>
</dbReference>
<evidence type="ECO:0000256" key="14">
    <source>
        <dbReference type="ARBA" id="ARBA00023136"/>
    </source>
</evidence>
<keyword evidence="10" id="KW-0492">Microsome</keyword>
<evidence type="ECO:0000256" key="8">
    <source>
        <dbReference type="ARBA" id="ARBA00022723"/>
    </source>
</evidence>
<dbReference type="EC" id="1.14.14.1" evidence="6"/>
<proteinExistence type="inferred from homology"/>
<evidence type="ECO:0000256" key="10">
    <source>
        <dbReference type="ARBA" id="ARBA00022848"/>
    </source>
</evidence>
<keyword evidence="18" id="KW-0812">Transmembrane</keyword>
<keyword evidence="14 18" id="KW-0472">Membrane</keyword>
<feature type="binding site" description="axial binding residue" evidence="16">
    <location>
        <position position="322"/>
    </location>
    <ligand>
        <name>heme</name>
        <dbReference type="ChEBI" id="CHEBI:30413"/>
    </ligand>
    <ligandPart>
        <name>Fe</name>
        <dbReference type="ChEBI" id="CHEBI:18248"/>
    </ligandPart>
</feature>
<dbReference type="GO" id="GO:0005506">
    <property type="term" value="F:iron ion binding"/>
    <property type="evidence" value="ECO:0007669"/>
    <property type="project" value="InterPro"/>
</dbReference>
<evidence type="ECO:0000256" key="18">
    <source>
        <dbReference type="SAM" id="Phobius"/>
    </source>
</evidence>
<evidence type="ECO:0000256" key="9">
    <source>
        <dbReference type="ARBA" id="ARBA00022824"/>
    </source>
</evidence>
<evidence type="ECO:0000256" key="11">
    <source>
        <dbReference type="ARBA" id="ARBA00023002"/>
    </source>
</evidence>
<evidence type="ECO:0000256" key="3">
    <source>
        <dbReference type="ARBA" id="ARBA00004174"/>
    </source>
</evidence>
<name>A0A922M251_SPOEX</name>
<dbReference type="InterPro" id="IPR017972">
    <property type="entry name" value="Cyt_P450_CS"/>
</dbReference>
<keyword evidence="9" id="KW-0256">Endoplasmic reticulum</keyword>
<comment type="caution">
    <text evidence="19">The sequence shown here is derived from an EMBL/GenBank/DDBJ whole genome shotgun (WGS) entry which is preliminary data.</text>
</comment>
<dbReference type="AlphaFoldDB" id="A0A922M251"/>
<dbReference type="EMBL" id="JACEFF010000918">
    <property type="protein sequence ID" value="KAH9628327.1"/>
    <property type="molecule type" value="Genomic_DNA"/>
</dbReference>
<protein>
    <recommendedName>
        <fullName evidence="6">unspecific monooxygenase</fullName>
        <ecNumber evidence="6">1.14.14.1</ecNumber>
    </recommendedName>
</protein>
<dbReference type="InterPro" id="IPR050476">
    <property type="entry name" value="Insect_CytP450_Detox"/>
</dbReference>
<comment type="subcellular location">
    <subcellularLocation>
        <location evidence="4">Endoplasmic reticulum membrane</location>
        <topology evidence="4">Peripheral membrane protein</topology>
    </subcellularLocation>
    <subcellularLocation>
        <location evidence="3">Microsome membrane</location>
        <topology evidence="3">Peripheral membrane protein</topology>
    </subcellularLocation>
</comment>
<evidence type="ECO:0000256" key="17">
    <source>
        <dbReference type="RuleBase" id="RU000461"/>
    </source>
</evidence>
<evidence type="ECO:0000256" key="2">
    <source>
        <dbReference type="ARBA" id="ARBA00003690"/>
    </source>
</evidence>
<keyword evidence="13 17" id="KW-0503">Monooxygenase</keyword>
<keyword evidence="18" id="KW-1133">Transmembrane helix</keyword>
<gene>
    <name evidence="19" type="ORF">HF086_018259</name>
</gene>
<evidence type="ECO:0000313" key="20">
    <source>
        <dbReference type="Proteomes" id="UP000814243"/>
    </source>
</evidence>
<comment type="cofactor">
    <cofactor evidence="1 16">
        <name>heme</name>
        <dbReference type="ChEBI" id="CHEBI:30413"/>
    </cofactor>
</comment>
<dbReference type="GO" id="GO:0005789">
    <property type="term" value="C:endoplasmic reticulum membrane"/>
    <property type="evidence" value="ECO:0007669"/>
    <property type="project" value="UniProtKB-SubCell"/>
</dbReference>
<dbReference type="GO" id="GO:0016712">
    <property type="term" value="F:oxidoreductase activity, acting on paired donors, with incorporation or reduction of molecular oxygen, reduced flavin or flavoprotein as one donor, and incorporation of one atom of oxygen"/>
    <property type="evidence" value="ECO:0007669"/>
    <property type="project" value="UniProtKB-EC"/>
</dbReference>
<evidence type="ECO:0000256" key="7">
    <source>
        <dbReference type="ARBA" id="ARBA00022617"/>
    </source>
</evidence>
<reference evidence="19" key="1">
    <citation type="journal article" date="2021" name="G3 (Bethesda)">
        <title>Genome and transcriptome analysis of the beet armyworm Spodoptera exigua reveals targets for pest control. .</title>
        <authorList>
            <person name="Simon S."/>
            <person name="Breeschoten T."/>
            <person name="Jansen H.J."/>
            <person name="Dirks R.P."/>
            <person name="Schranz M.E."/>
            <person name="Ros V.I.D."/>
        </authorList>
    </citation>
    <scope>NUCLEOTIDE SEQUENCE</scope>
    <source>
        <strain evidence="19">TB_SE_WUR_2020</strain>
    </source>
</reference>
<dbReference type="InterPro" id="IPR036396">
    <property type="entry name" value="Cyt_P450_sf"/>
</dbReference>
<dbReference type="Gene3D" id="1.10.630.10">
    <property type="entry name" value="Cytochrome P450"/>
    <property type="match status" value="2"/>
</dbReference>
<keyword evidence="7 16" id="KW-0349">Heme</keyword>
<evidence type="ECO:0000256" key="4">
    <source>
        <dbReference type="ARBA" id="ARBA00004406"/>
    </source>
</evidence>